<proteinExistence type="predicted"/>
<accession>A0ABV5GK96</accession>
<feature type="chain" id="PRO_5046476205" description="DUF4367 domain-containing protein" evidence="1">
    <location>
        <begin position="18"/>
        <end position="153"/>
    </location>
</feature>
<name>A0ABV5GK96_9FLAO</name>
<keyword evidence="1" id="KW-0732">Signal</keyword>
<keyword evidence="3" id="KW-1185">Reference proteome</keyword>
<evidence type="ECO:0000313" key="2">
    <source>
        <dbReference type="EMBL" id="MFB9095812.1"/>
    </source>
</evidence>
<gene>
    <name evidence="2" type="ORF">ACFFVF_04745</name>
</gene>
<dbReference type="RefSeq" id="WP_236456517.1">
    <property type="nucleotide sequence ID" value="NZ_CBCSGE010000011.1"/>
</dbReference>
<organism evidence="2 3">
    <name type="scientific">Flavobacterium jumunjinense</name>
    <dbReference type="NCBI Taxonomy" id="998845"/>
    <lineage>
        <taxon>Bacteria</taxon>
        <taxon>Pseudomonadati</taxon>
        <taxon>Bacteroidota</taxon>
        <taxon>Flavobacteriia</taxon>
        <taxon>Flavobacteriales</taxon>
        <taxon>Flavobacteriaceae</taxon>
        <taxon>Flavobacterium</taxon>
    </lineage>
</organism>
<evidence type="ECO:0008006" key="4">
    <source>
        <dbReference type="Google" id="ProtNLM"/>
    </source>
</evidence>
<sequence length="153" mass="18045">MKKYLILLLLIVQSGFAQEKTIPKKDLETIKYEYNWKNESYLIVNYRFPKDYCPYENYGELDKSYAYLNSKVYSKLDLKNHRNVFVYADKLAAKSILDKKNHYDDVGLYFLKKLLVIKGSCYGVLIINKNGQYNYILGEYSSKDIQNLTDSLK</sequence>
<evidence type="ECO:0000256" key="1">
    <source>
        <dbReference type="SAM" id="SignalP"/>
    </source>
</evidence>
<dbReference type="Proteomes" id="UP001589607">
    <property type="component" value="Unassembled WGS sequence"/>
</dbReference>
<dbReference type="EMBL" id="JBHMEY010000010">
    <property type="protein sequence ID" value="MFB9095812.1"/>
    <property type="molecule type" value="Genomic_DNA"/>
</dbReference>
<evidence type="ECO:0000313" key="3">
    <source>
        <dbReference type="Proteomes" id="UP001589607"/>
    </source>
</evidence>
<feature type="signal peptide" evidence="1">
    <location>
        <begin position="1"/>
        <end position="17"/>
    </location>
</feature>
<reference evidence="2 3" key="1">
    <citation type="submission" date="2024-09" db="EMBL/GenBank/DDBJ databases">
        <authorList>
            <person name="Sun Q."/>
            <person name="Mori K."/>
        </authorList>
    </citation>
    <scope>NUCLEOTIDE SEQUENCE [LARGE SCALE GENOMIC DNA]</scope>
    <source>
        <strain evidence="2 3">CECT 7955</strain>
    </source>
</reference>
<protein>
    <recommendedName>
        <fullName evidence="4">DUF4367 domain-containing protein</fullName>
    </recommendedName>
</protein>
<comment type="caution">
    <text evidence="2">The sequence shown here is derived from an EMBL/GenBank/DDBJ whole genome shotgun (WGS) entry which is preliminary data.</text>
</comment>